<name>A0A833W9K7_9HYME</name>
<dbReference type="Proteomes" id="UP000655588">
    <property type="component" value="Unassembled WGS sequence"/>
</dbReference>
<evidence type="ECO:0008006" key="5">
    <source>
        <dbReference type="Google" id="ProtNLM"/>
    </source>
</evidence>
<dbReference type="InterPro" id="IPR051033">
    <property type="entry name" value="SH3BGR"/>
</dbReference>
<proteinExistence type="inferred from homology"/>
<dbReference type="InterPro" id="IPR036249">
    <property type="entry name" value="Thioredoxin-like_sf"/>
</dbReference>
<organism evidence="3 4">
    <name type="scientific">Frieseomelitta varia</name>
    <dbReference type="NCBI Taxonomy" id="561572"/>
    <lineage>
        <taxon>Eukaryota</taxon>
        <taxon>Metazoa</taxon>
        <taxon>Ecdysozoa</taxon>
        <taxon>Arthropoda</taxon>
        <taxon>Hexapoda</taxon>
        <taxon>Insecta</taxon>
        <taxon>Pterygota</taxon>
        <taxon>Neoptera</taxon>
        <taxon>Endopterygota</taxon>
        <taxon>Hymenoptera</taxon>
        <taxon>Apocrita</taxon>
        <taxon>Aculeata</taxon>
        <taxon>Apoidea</taxon>
        <taxon>Anthophila</taxon>
        <taxon>Apidae</taxon>
        <taxon>Frieseomelitta</taxon>
    </lineage>
</organism>
<dbReference type="AlphaFoldDB" id="A0A833W9K7"/>
<evidence type="ECO:0000313" key="4">
    <source>
        <dbReference type="Proteomes" id="UP000655588"/>
    </source>
</evidence>
<evidence type="ECO:0000256" key="2">
    <source>
        <dbReference type="SAM" id="MobiDB-lite"/>
    </source>
</evidence>
<dbReference type="SUPFAM" id="SSF52833">
    <property type="entry name" value="Thioredoxin-like"/>
    <property type="match status" value="1"/>
</dbReference>
<dbReference type="CDD" id="cd03030">
    <property type="entry name" value="GRX_SH3BGR"/>
    <property type="match status" value="1"/>
</dbReference>
<sequence length="194" mass="22042">MVVKIYISGISGNKEVKKRQQRVLMILDSKNVEYETIDITEPGKEMEKEFMQSNGIARDDSKYPLPPQIFNEDEYCGDYEDFDLANEIDELEEFLKVTPASNAKENIPDLNETKEIQENGNTTSREPSTDKETAAVQAESVEERTALPSENVQSDEPKSIENDGETKPEEETTEHTGENVEKNEEKSGDQEKEE</sequence>
<comment type="caution">
    <text evidence="3">The sequence shown here is derived from an EMBL/GenBank/DDBJ whole genome shotgun (WGS) entry which is preliminary data.</text>
</comment>
<dbReference type="OrthoDB" id="9932926at2759"/>
<dbReference type="PROSITE" id="PS51354">
    <property type="entry name" value="GLUTAREDOXIN_2"/>
    <property type="match status" value="1"/>
</dbReference>
<evidence type="ECO:0000256" key="1">
    <source>
        <dbReference type="ARBA" id="ARBA00007764"/>
    </source>
</evidence>
<feature type="region of interest" description="Disordered" evidence="2">
    <location>
        <begin position="97"/>
        <end position="194"/>
    </location>
</feature>
<evidence type="ECO:0000313" key="3">
    <source>
        <dbReference type="EMBL" id="KAF3428742.1"/>
    </source>
</evidence>
<protein>
    <recommendedName>
        <fullName evidence="5">SH3 domain-binding glutamic acid-rich protein</fullName>
    </recommendedName>
</protein>
<dbReference type="InterPro" id="IPR006993">
    <property type="entry name" value="Glut_rich_SH3-bd"/>
</dbReference>
<dbReference type="GO" id="GO:0005737">
    <property type="term" value="C:cytoplasm"/>
    <property type="evidence" value="ECO:0007669"/>
    <property type="project" value="TreeGrafter"/>
</dbReference>
<dbReference type="Gene3D" id="3.40.30.10">
    <property type="entry name" value="Glutaredoxin"/>
    <property type="match status" value="1"/>
</dbReference>
<feature type="compositionally biased region" description="Basic and acidic residues" evidence="2">
    <location>
        <begin position="155"/>
        <end position="194"/>
    </location>
</feature>
<gene>
    <name evidence="3" type="ORF">E2986_10828</name>
</gene>
<dbReference type="PANTHER" id="PTHR12232">
    <property type="entry name" value="SH3 DOMAIN-BINDING GLUTAMIC ACID-RICH-LIKE PROTEIN"/>
    <property type="match status" value="1"/>
</dbReference>
<reference evidence="3" key="1">
    <citation type="submission" date="2019-11" db="EMBL/GenBank/DDBJ databases">
        <title>The nuclear and mitochondrial genomes of Frieseomelitta varia - a highly eusocial stingless bee (Meliponini) with a permanently sterile worker caste.</title>
        <authorList>
            <person name="Freitas F.C.P."/>
            <person name="Lourenco A.P."/>
            <person name="Nunes F.M.F."/>
            <person name="Paschoal A.R."/>
            <person name="Abreu F.C.P."/>
            <person name="Barbin F.O."/>
            <person name="Bataglia L."/>
            <person name="Cardoso-Junior C.A.M."/>
            <person name="Cervoni M.S."/>
            <person name="Silva S.R."/>
            <person name="Dalarmi F."/>
            <person name="Del Lama M.A."/>
            <person name="Depintor T.S."/>
            <person name="Ferreira K.M."/>
            <person name="Goria P.S."/>
            <person name="Jaskot M.C."/>
            <person name="Lago D.C."/>
            <person name="Luna-Lucena D."/>
            <person name="Moda L.M."/>
            <person name="Nascimento L."/>
            <person name="Pedrino M."/>
            <person name="Rabico F.O."/>
            <person name="Sanches F.C."/>
            <person name="Santos D.E."/>
            <person name="Santos C.G."/>
            <person name="Vieira J."/>
            <person name="Lopes T.F."/>
            <person name="Barchuk A.R."/>
            <person name="Hartfelder K."/>
            <person name="Simoes Z.L.P."/>
            <person name="Bitondi M.M.G."/>
            <person name="Pinheiro D.G."/>
        </authorList>
    </citation>
    <scope>NUCLEOTIDE SEQUENCE</scope>
    <source>
        <strain evidence="3">USP_RPSP 00005682</strain>
        <tissue evidence="3">Whole individual</tissue>
    </source>
</reference>
<dbReference type="PANTHER" id="PTHR12232:SF15">
    <property type="entry name" value="SH3 DOMAIN-BINDING GLUTAMIC ACID-RICH PROTEIN HOMOLOG"/>
    <property type="match status" value="1"/>
</dbReference>
<dbReference type="EMBL" id="WNWW01000204">
    <property type="protein sequence ID" value="KAF3428742.1"/>
    <property type="molecule type" value="Genomic_DNA"/>
</dbReference>
<dbReference type="Pfam" id="PF04908">
    <property type="entry name" value="SH3BGR"/>
    <property type="match status" value="1"/>
</dbReference>
<comment type="similarity">
    <text evidence="1">Belongs to the SH3BGR family.</text>
</comment>
<keyword evidence="4" id="KW-1185">Reference proteome</keyword>
<accession>A0A833W9K7</accession>